<evidence type="ECO:0000256" key="1">
    <source>
        <dbReference type="SAM" id="MobiDB-lite"/>
    </source>
</evidence>
<gene>
    <name evidence="2" type="ORF">EZS27_015792</name>
</gene>
<accession>A0A5J4RQ13</accession>
<sequence length="129" mass="14796">MKLENEFKQWLECHYPANTAGSRMTNCKNVEKSYGDLGVHLEKDRCSKIIFDLTYSTDDEREHRKAKHPVPIDGNIRNGSATLKQAVGLYVKFRDDYKNGHSLENSQEENSNPNTKKINAQKSPLLRIS</sequence>
<dbReference type="EMBL" id="SNRY01000836">
    <property type="protein sequence ID" value="KAA6336017.1"/>
    <property type="molecule type" value="Genomic_DNA"/>
</dbReference>
<dbReference type="AlphaFoldDB" id="A0A5J4RQ13"/>
<reference evidence="2" key="1">
    <citation type="submission" date="2019-03" db="EMBL/GenBank/DDBJ databases">
        <title>Single cell metagenomics reveals metabolic interactions within the superorganism composed of flagellate Streblomastix strix and complex community of Bacteroidetes bacteria on its surface.</title>
        <authorList>
            <person name="Treitli S.C."/>
            <person name="Kolisko M."/>
            <person name="Husnik F."/>
            <person name="Keeling P."/>
            <person name="Hampl V."/>
        </authorList>
    </citation>
    <scope>NUCLEOTIDE SEQUENCE</scope>
    <source>
        <strain evidence="2">STM</strain>
    </source>
</reference>
<evidence type="ECO:0000313" key="2">
    <source>
        <dbReference type="EMBL" id="KAA6336017.1"/>
    </source>
</evidence>
<feature type="compositionally biased region" description="Polar residues" evidence="1">
    <location>
        <begin position="102"/>
        <end position="122"/>
    </location>
</feature>
<proteinExistence type="predicted"/>
<name>A0A5J4RQ13_9ZZZZ</name>
<protein>
    <submittedName>
        <fullName evidence="2">Uncharacterized protein</fullName>
    </submittedName>
</protein>
<feature type="region of interest" description="Disordered" evidence="1">
    <location>
        <begin position="100"/>
        <end position="129"/>
    </location>
</feature>
<comment type="caution">
    <text evidence="2">The sequence shown here is derived from an EMBL/GenBank/DDBJ whole genome shotgun (WGS) entry which is preliminary data.</text>
</comment>
<organism evidence="2">
    <name type="scientific">termite gut metagenome</name>
    <dbReference type="NCBI Taxonomy" id="433724"/>
    <lineage>
        <taxon>unclassified sequences</taxon>
        <taxon>metagenomes</taxon>
        <taxon>organismal metagenomes</taxon>
    </lineage>
</organism>